<dbReference type="EMBL" id="UFYW01000001">
    <property type="protein sequence ID" value="STD84866.1"/>
    <property type="molecule type" value="Genomic_DNA"/>
</dbReference>
<proteinExistence type="predicted"/>
<dbReference type="PANTHER" id="PTHR30383:SF5">
    <property type="entry name" value="SGNH HYDROLASE-TYPE ESTERASE DOMAIN-CONTAINING PROTEIN"/>
    <property type="match status" value="1"/>
</dbReference>
<dbReference type="OrthoDB" id="9794725at2"/>
<organism evidence="2 3">
    <name type="scientific">Enterococcus gallinarum</name>
    <dbReference type="NCBI Taxonomy" id="1353"/>
    <lineage>
        <taxon>Bacteria</taxon>
        <taxon>Bacillati</taxon>
        <taxon>Bacillota</taxon>
        <taxon>Bacilli</taxon>
        <taxon>Lactobacillales</taxon>
        <taxon>Enterococcaceae</taxon>
        <taxon>Enterococcus</taxon>
    </lineage>
</organism>
<feature type="domain" description="SGNH hydrolase-type esterase" evidence="1">
    <location>
        <begin position="11"/>
        <end position="200"/>
    </location>
</feature>
<reference evidence="2 3" key="1">
    <citation type="submission" date="2018-06" db="EMBL/GenBank/DDBJ databases">
        <authorList>
            <consortium name="Pathogen Informatics"/>
            <person name="Doyle S."/>
        </authorList>
    </citation>
    <scope>NUCLEOTIDE SEQUENCE [LARGE SCALE GENOMIC DNA]</scope>
    <source>
        <strain evidence="2 3">NCTC12360</strain>
    </source>
</reference>
<dbReference type="RefSeq" id="WP_060814403.1">
    <property type="nucleotide sequence ID" value="NZ_JBHULA010000053.1"/>
</dbReference>
<dbReference type="GO" id="GO:0004622">
    <property type="term" value="F:phosphatidylcholine lysophospholipase activity"/>
    <property type="evidence" value="ECO:0007669"/>
    <property type="project" value="TreeGrafter"/>
</dbReference>
<dbReference type="GO" id="GO:0003847">
    <property type="term" value="F:1-alkyl-2-acetylglycerophosphocholine esterase activity"/>
    <property type="evidence" value="ECO:0007669"/>
    <property type="project" value="UniProtKB-EC"/>
</dbReference>
<keyword evidence="3" id="KW-1185">Reference proteome</keyword>
<dbReference type="Proteomes" id="UP000254807">
    <property type="component" value="Unassembled WGS sequence"/>
</dbReference>
<dbReference type="InterPro" id="IPR051532">
    <property type="entry name" value="Ester_Hydrolysis_Enzymes"/>
</dbReference>
<gene>
    <name evidence="2" type="ORF">NCTC12360_03413</name>
</gene>
<name>A0A376H3K0_ENTGA</name>
<dbReference type="SUPFAM" id="SSF52266">
    <property type="entry name" value="SGNH hydrolase"/>
    <property type="match status" value="1"/>
</dbReference>
<evidence type="ECO:0000313" key="2">
    <source>
        <dbReference type="EMBL" id="STD84866.1"/>
    </source>
</evidence>
<keyword evidence="2" id="KW-0378">Hydrolase</keyword>
<dbReference type="Gene3D" id="3.40.50.1110">
    <property type="entry name" value="SGNH hydrolase"/>
    <property type="match status" value="1"/>
</dbReference>
<dbReference type="PANTHER" id="PTHR30383">
    <property type="entry name" value="THIOESTERASE 1/PROTEASE 1/LYSOPHOSPHOLIPASE L1"/>
    <property type="match status" value="1"/>
</dbReference>
<evidence type="ECO:0000313" key="3">
    <source>
        <dbReference type="Proteomes" id="UP000254807"/>
    </source>
</evidence>
<accession>A0A376H3K0</accession>
<protein>
    <submittedName>
        <fullName evidence="2">GDSL-like lipase/acylhydrolase</fullName>
        <ecNumber evidence="2">3.1.1.47</ecNumber>
    </submittedName>
</protein>
<dbReference type="InterPro" id="IPR036514">
    <property type="entry name" value="SGNH_hydro_sf"/>
</dbReference>
<dbReference type="CDD" id="cd01834">
    <property type="entry name" value="SGNH_hydrolase_like_2"/>
    <property type="match status" value="1"/>
</dbReference>
<dbReference type="Pfam" id="PF13472">
    <property type="entry name" value="Lipase_GDSL_2"/>
    <property type="match status" value="1"/>
</dbReference>
<dbReference type="AlphaFoldDB" id="A0A376H3K0"/>
<evidence type="ECO:0000259" key="1">
    <source>
        <dbReference type="Pfam" id="PF13472"/>
    </source>
</evidence>
<dbReference type="EC" id="3.1.1.47" evidence="2"/>
<dbReference type="InterPro" id="IPR013830">
    <property type="entry name" value="SGNH_hydro"/>
</dbReference>
<sequence>MLITKKDRLLFVGDSITDSNRNREAIPAGWGSWGEGYVNLINAYTTGLLPEQELMVVNRGNSGDTILELEQRWQTDVLEFQPDWVTIMIGINDVWRHFDGIFCQAPLVDVSQFEIVYRSLLERTLPHVKGIILLAPFMVEQNQQDPMRCYLAKYQEVVQRLAQEYQLPYGDVQQEIDRFLTQQSSYVLSSDRVHPSLAGHVLIAKTWLETVESKVEQ</sequence>